<dbReference type="SUPFAM" id="SSF56731">
    <property type="entry name" value="DNA primase core"/>
    <property type="match status" value="1"/>
</dbReference>
<dbReference type="EMBL" id="NXID01000046">
    <property type="protein sequence ID" value="RXK14974.1"/>
    <property type="molecule type" value="Genomic_DNA"/>
</dbReference>
<keyword evidence="2" id="KW-1185">Reference proteome</keyword>
<gene>
    <name evidence="1" type="ORF">CP985_10915</name>
</gene>
<proteinExistence type="predicted"/>
<evidence type="ECO:0000313" key="2">
    <source>
        <dbReference type="Proteomes" id="UP000290092"/>
    </source>
</evidence>
<dbReference type="InterPro" id="IPR036977">
    <property type="entry name" value="DNA_primase_Znf_CHC2"/>
</dbReference>
<name>A0AAX2AFR6_9BACT</name>
<sequence>MLNLKYYANTYLSDKESEIFLKYFAKTKIKNLETFVFMLNKVEQNIAWINNEEDKNKLRIIFPRLEASLKDITPSFNKLLEFLLEKVDTVEMFTEFNWKKDNHGGICPNCGERELFATNHGKGGFIKCNRANNCGYVGNVFGYLTKTKGMSTKDALNEISNRVGIDLDAYKKSFEVHCDGNSQINYNTKPKIVKIDRTIVANKEIAYEKLEPSKGVKEYNFYELINSYNDLTEKDKFCVVVSSIYHYSLKTNQNAKNNYYVGRNISGKYEPMLKSKIIKIVKQIGYLSMSNDVPNLISYLTSKFPLADLVKFGILNDANHKVPYSFKHFSEEGFIVIPNFDLYSNLILGLKLRNTKLAEWQNSSMKEPELSYGRIASPYPYGLNIDALKENYDFRFFEGQIDMFSIPEKDNVCDLAIPGVYGLKQEQLGLFKGKKIELWYDQDDAGQKVANGSLIIRIEQSFDLTSLKDKGFIEELKRTKYSINFEFNENIIKVKDIEFPKNRNGLEKFRMIEVITKRRNIPYQTRQIKGLKDKLIEAGVLEVTVKQWDTKLGSDVNDVLKRGNIRYLI</sequence>
<dbReference type="GO" id="GO:0006260">
    <property type="term" value="P:DNA replication"/>
    <property type="evidence" value="ECO:0007669"/>
    <property type="project" value="InterPro"/>
</dbReference>
<dbReference type="Gene3D" id="3.90.580.10">
    <property type="entry name" value="Zinc finger, CHC2-type domain"/>
    <property type="match status" value="1"/>
</dbReference>
<dbReference type="SUPFAM" id="SSF57783">
    <property type="entry name" value="Zinc beta-ribbon"/>
    <property type="match status" value="1"/>
</dbReference>
<dbReference type="GO" id="GO:0008270">
    <property type="term" value="F:zinc ion binding"/>
    <property type="evidence" value="ECO:0007669"/>
    <property type="project" value="InterPro"/>
</dbReference>
<comment type="caution">
    <text evidence="1">The sequence shown here is derived from an EMBL/GenBank/DDBJ whole genome shotgun (WGS) entry which is preliminary data.</text>
</comment>
<accession>A0AAX2AFR6</accession>
<organism evidence="1 2">
    <name type="scientific">Malaciobacter mytili LMG 24559</name>
    <dbReference type="NCBI Taxonomy" id="1032238"/>
    <lineage>
        <taxon>Bacteria</taxon>
        <taxon>Pseudomonadati</taxon>
        <taxon>Campylobacterota</taxon>
        <taxon>Epsilonproteobacteria</taxon>
        <taxon>Campylobacterales</taxon>
        <taxon>Arcobacteraceae</taxon>
        <taxon>Malaciobacter</taxon>
    </lineage>
</organism>
<evidence type="ECO:0000313" key="1">
    <source>
        <dbReference type="EMBL" id="RXK14974.1"/>
    </source>
</evidence>
<dbReference type="AlphaFoldDB" id="A0AAX2AFR6"/>
<protein>
    <submittedName>
        <fullName evidence="1">Uncharacterized protein</fullName>
    </submittedName>
</protein>
<dbReference type="KEGG" id="amyt:AMYT_a0008"/>
<dbReference type="GO" id="GO:0003677">
    <property type="term" value="F:DNA binding"/>
    <property type="evidence" value="ECO:0007669"/>
    <property type="project" value="InterPro"/>
</dbReference>
<dbReference type="Proteomes" id="UP000290092">
    <property type="component" value="Unassembled WGS sequence"/>
</dbReference>
<reference evidence="1 2" key="1">
    <citation type="submission" date="2017-09" db="EMBL/GenBank/DDBJ databases">
        <title>Genomics of the genus Arcobacter.</title>
        <authorList>
            <person name="Perez-Cataluna A."/>
            <person name="Figueras M.J."/>
            <person name="Salas-Masso N."/>
        </authorList>
    </citation>
    <scope>NUCLEOTIDE SEQUENCE [LARGE SCALE GENOMIC DNA]</scope>
    <source>
        <strain evidence="1 2">CECT 7386</strain>
    </source>
</reference>
<dbReference type="RefSeq" id="WP_114843217.1">
    <property type="nucleotide sequence ID" value="NZ_CP031220.1"/>
</dbReference>